<protein>
    <submittedName>
        <fullName evidence="10">Taste receptor type 1 member 3</fullName>
    </submittedName>
</protein>
<evidence type="ECO:0000256" key="2">
    <source>
        <dbReference type="ARBA" id="ARBA00022692"/>
    </source>
</evidence>
<gene>
    <name evidence="10" type="ORF">MDA_GLEAN10007549</name>
</gene>
<dbReference type="InterPro" id="IPR028082">
    <property type="entry name" value="Peripla_BP_I"/>
</dbReference>
<comment type="subcellular location">
    <subcellularLocation>
        <location evidence="1">Membrane</location>
        <topology evidence="1">Multi-pass membrane protein</topology>
    </subcellularLocation>
</comment>
<proteinExistence type="predicted"/>
<reference evidence="11" key="1">
    <citation type="journal article" date="2013" name="Science">
        <title>Comparative analysis of bat genomes provides insight into the evolution of flight and immunity.</title>
        <authorList>
            <person name="Zhang G."/>
            <person name="Cowled C."/>
            <person name="Shi Z."/>
            <person name="Huang Z."/>
            <person name="Bishop-Lilly K.A."/>
            <person name="Fang X."/>
            <person name="Wynne J.W."/>
            <person name="Xiong Z."/>
            <person name="Baker M.L."/>
            <person name="Zhao W."/>
            <person name="Tachedjian M."/>
            <person name="Zhu Y."/>
            <person name="Zhou P."/>
            <person name="Jiang X."/>
            <person name="Ng J."/>
            <person name="Yang L."/>
            <person name="Wu L."/>
            <person name="Xiao J."/>
            <person name="Feng Y."/>
            <person name="Chen Y."/>
            <person name="Sun X."/>
            <person name="Zhang Y."/>
            <person name="Marsh G.A."/>
            <person name="Crameri G."/>
            <person name="Broder C.C."/>
            <person name="Frey K.G."/>
            <person name="Wang L.F."/>
            <person name="Wang J."/>
        </authorList>
    </citation>
    <scope>NUCLEOTIDE SEQUENCE [LARGE SCALE GENOMIC DNA]</scope>
</reference>
<evidence type="ECO:0000256" key="4">
    <source>
        <dbReference type="ARBA" id="ARBA00022989"/>
    </source>
</evidence>
<feature type="domain" description="Receptor ligand binding region" evidence="9">
    <location>
        <begin position="70"/>
        <end position="163"/>
    </location>
</feature>
<keyword evidence="6 10" id="KW-0675">Receptor</keyword>
<evidence type="ECO:0000256" key="3">
    <source>
        <dbReference type="ARBA" id="ARBA00022729"/>
    </source>
</evidence>
<dbReference type="Pfam" id="PF01094">
    <property type="entry name" value="ANF_receptor"/>
    <property type="match status" value="1"/>
</dbReference>
<dbReference type="InterPro" id="IPR050726">
    <property type="entry name" value="mGluR"/>
</dbReference>
<dbReference type="Proteomes" id="UP000010556">
    <property type="component" value="Unassembled WGS sequence"/>
</dbReference>
<dbReference type="eggNOG" id="KOG1056">
    <property type="taxonomic scope" value="Eukaryota"/>
</dbReference>
<evidence type="ECO:0000259" key="9">
    <source>
        <dbReference type="Pfam" id="PF01094"/>
    </source>
</evidence>
<dbReference type="Gene3D" id="3.40.50.2300">
    <property type="match status" value="1"/>
</dbReference>
<evidence type="ECO:0000256" key="8">
    <source>
        <dbReference type="SAM" id="SignalP"/>
    </source>
</evidence>
<accession>L5LC81</accession>
<sequence length="207" mass="22255">MSSLALLGLSVLLGLGAGAPLCLSQQLRMQGDYVLGGLFPLGAAEDTGLGPRTQPNTTMCTRFSSLGLLWALAMKMAVEEINRGSALLPGLRLGHDIFDTCSEPVVAMKSSLVFMAEAGSCDIAAYCDYSRYQPRVLAVVGPHSTELALITGKLFGFFLMPQLLENMYNMSFRVRGLPLRFDANGNVLTPGCLLPVTQRPLGLRWAL</sequence>
<keyword evidence="3 8" id="KW-0732">Signal</keyword>
<keyword evidence="11" id="KW-1185">Reference proteome</keyword>
<evidence type="ECO:0000256" key="1">
    <source>
        <dbReference type="ARBA" id="ARBA00004141"/>
    </source>
</evidence>
<dbReference type="PANTHER" id="PTHR24060">
    <property type="entry name" value="METABOTROPIC GLUTAMATE RECEPTOR"/>
    <property type="match status" value="1"/>
</dbReference>
<evidence type="ECO:0000313" key="11">
    <source>
        <dbReference type="Proteomes" id="UP000010556"/>
    </source>
</evidence>
<evidence type="ECO:0000256" key="6">
    <source>
        <dbReference type="ARBA" id="ARBA00023170"/>
    </source>
</evidence>
<dbReference type="PRINTS" id="PR00248">
    <property type="entry name" value="GPCRMGR"/>
</dbReference>
<organism evidence="10 11">
    <name type="scientific">Myotis davidii</name>
    <name type="common">David's myotis</name>
    <dbReference type="NCBI Taxonomy" id="225400"/>
    <lineage>
        <taxon>Eukaryota</taxon>
        <taxon>Metazoa</taxon>
        <taxon>Chordata</taxon>
        <taxon>Craniata</taxon>
        <taxon>Vertebrata</taxon>
        <taxon>Euteleostomi</taxon>
        <taxon>Mammalia</taxon>
        <taxon>Eutheria</taxon>
        <taxon>Laurasiatheria</taxon>
        <taxon>Chiroptera</taxon>
        <taxon>Yangochiroptera</taxon>
        <taxon>Vespertilionidae</taxon>
        <taxon>Myotis</taxon>
    </lineage>
</organism>
<evidence type="ECO:0000313" key="10">
    <source>
        <dbReference type="EMBL" id="ELK23620.1"/>
    </source>
</evidence>
<evidence type="ECO:0000256" key="5">
    <source>
        <dbReference type="ARBA" id="ARBA00023136"/>
    </source>
</evidence>
<dbReference type="GO" id="GO:0004930">
    <property type="term" value="F:G protein-coupled receptor activity"/>
    <property type="evidence" value="ECO:0007669"/>
    <property type="project" value="InterPro"/>
</dbReference>
<dbReference type="SUPFAM" id="SSF53822">
    <property type="entry name" value="Periplasmic binding protein-like I"/>
    <property type="match status" value="1"/>
</dbReference>
<dbReference type="EMBL" id="KB113360">
    <property type="protein sequence ID" value="ELK23620.1"/>
    <property type="molecule type" value="Genomic_DNA"/>
</dbReference>
<feature type="signal peptide" evidence="8">
    <location>
        <begin position="1"/>
        <end position="18"/>
    </location>
</feature>
<dbReference type="InterPro" id="IPR001828">
    <property type="entry name" value="ANF_lig-bd_rcpt"/>
</dbReference>
<keyword evidence="7" id="KW-0325">Glycoprotein</keyword>
<keyword evidence="4" id="KW-1133">Transmembrane helix</keyword>
<feature type="chain" id="PRO_5003970064" evidence="8">
    <location>
        <begin position="19"/>
        <end position="207"/>
    </location>
</feature>
<dbReference type="InterPro" id="IPR000337">
    <property type="entry name" value="GPCR_3"/>
</dbReference>
<keyword evidence="2" id="KW-0812">Transmembrane</keyword>
<name>L5LC81_MYODS</name>
<keyword evidence="5" id="KW-0472">Membrane</keyword>
<dbReference type="AlphaFoldDB" id="L5LC81"/>
<dbReference type="GO" id="GO:0016020">
    <property type="term" value="C:membrane"/>
    <property type="evidence" value="ECO:0007669"/>
    <property type="project" value="UniProtKB-SubCell"/>
</dbReference>
<evidence type="ECO:0000256" key="7">
    <source>
        <dbReference type="ARBA" id="ARBA00023180"/>
    </source>
</evidence>